<dbReference type="GeneID" id="108739860"/>
<evidence type="ECO:0000259" key="2">
    <source>
        <dbReference type="SMART" id="SM00256"/>
    </source>
</evidence>
<evidence type="ECO:0000313" key="4">
    <source>
        <dbReference type="Proteomes" id="UP000192223"/>
    </source>
</evidence>
<dbReference type="AlphaFoldDB" id="A0A1W4WZY7"/>
<evidence type="ECO:0000313" key="5">
    <source>
        <dbReference type="RefSeq" id="XP_018329451.1"/>
    </source>
</evidence>
<feature type="region of interest" description="Disordered" evidence="1">
    <location>
        <begin position="445"/>
        <end position="466"/>
    </location>
</feature>
<dbReference type="Pfam" id="PF12937">
    <property type="entry name" value="F-box-like"/>
    <property type="match status" value="1"/>
</dbReference>
<dbReference type="InterPro" id="IPR001810">
    <property type="entry name" value="F-box_dom"/>
</dbReference>
<proteinExistence type="predicted"/>
<dbReference type="PANTHER" id="PTHR31350:SF21">
    <property type="entry name" value="F-BOX ONLY PROTEIN 21"/>
    <property type="match status" value="1"/>
</dbReference>
<organism evidence="4 5">
    <name type="scientific">Agrilus planipennis</name>
    <name type="common">Emerald ash borer</name>
    <name type="synonym">Agrilus marcopoli</name>
    <dbReference type="NCBI Taxonomy" id="224129"/>
    <lineage>
        <taxon>Eukaryota</taxon>
        <taxon>Metazoa</taxon>
        <taxon>Ecdysozoa</taxon>
        <taxon>Arthropoda</taxon>
        <taxon>Hexapoda</taxon>
        <taxon>Insecta</taxon>
        <taxon>Pterygota</taxon>
        <taxon>Neoptera</taxon>
        <taxon>Endopterygota</taxon>
        <taxon>Coleoptera</taxon>
        <taxon>Polyphaga</taxon>
        <taxon>Elateriformia</taxon>
        <taxon>Buprestoidea</taxon>
        <taxon>Buprestidae</taxon>
        <taxon>Agrilinae</taxon>
        <taxon>Agrilus</taxon>
    </lineage>
</organism>
<dbReference type="KEGG" id="apln:108739860"/>
<dbReference type="GO" id="GO:0003677">
    <property type="term" value="F:DNA binding"/>
    <property type="evidence" value="ECO:0007669"/>
    <property type="project" value="InterPro"/>
</dbReference>
<dbReference type="InterPro" id="IPR011722">
    <property type="entry name" value="Hemimethylated_DNA-bd_dom"/>
</dbReference>
<evidence type="ECO:0000256" key="1">
    <source>
        <dbReference type="SAM" id="MobiDB-lite"/>
    </source>
</evidence>
<dbReference type="RefSeq" id="XP_018329451.1">
    <property type="nucleotide sequence ID" value="XM_018473949.2"/>
</dbReference>
<dbReference type="InterPro" id="IPR036047">
    <property type="entry name" value="F-box-like_dom_sf"/>
</dbReference>
<dbReference type="InterPro" id="IPR036623">
    <property type="entry name" value="Hemimethylated_DNA-bd_sf"/>
</dbReference>
<dbReference type="SUPFAM" id="SSF81383">
    <property type="entry name" value="F-box domain"/>
    <property type="match status" value="1"/>
</dbReference>
<name>A0A1W4WZY7_AGRPL</name>
<dbReference type="Pfam" id="PF13369">
    <property type="entry name" value="Transglut_core2"/>
    <property type="match status" value="1"/>
</dbReference>
<dbReference type="SUPFAM" id="SSF141255">
    <property type="entry name" value="YccV-like"/>
    <property type="match status" value="1"/>
</dbReference>
<keyword evidence="4" id="KW-1185">Reference proteome</keyword>
<dbReference type="InParanoid" id="A0A1W4WZY7"/>
<accession>A0A1W4WZY7</accession>
<feature type="domain" description="Hemimethylated DNA-binding" evidence="3">
    <location>
        <begin position="503"/>
        <end position="601"/>
    </location>
</feature>
<dbReference type="SMART" id="SM00992">
    <property type="entry name" value="YccV-like"/>
    <property type="match status" value="1"/>
</dbReference>
<dbReference type="InterPro" id="IPR032698">
    <property type="entry name" value="SirB1_N"/>
</dbReference>
<dbReference type="Pfam" id="PF08755">
    <property type="entry name" value="YccV-like"/>
    <property type="match status" value="1"/>
</dbReference>
<dbReference type="Gene3D" id="2.30.30.390">
    <property type="entry name" value="Hemimethylated DNA-binding domain"/>
    <property type="match status" value="1"/>
</dbReference>
<dbReference type="STRING" id="224129.A0A1W4WZY7"/>
<feature type="compositionally biased region" description="Polar residues" evidence="1">
    <location>
        <begin position="445"/>
        <end position="459"/>
    </location>
</feature>
<dbReference type="Proteomes" id="UP000192223">
    <property type="component" value="Unplaced"/>
</dbReference>
<protein>
    <submittedName>
        <fullName evidence="5">F-box only protein 21</fullName>
    </submittedName>
</protein>
<evidence type="ECO:0000259" key="3">
    <source>
        <dbReference type="SMART" id="SM00992"/>
    </source>
</evidence>
<dbReference type="PANTHER" id="PTHR31350">
    <property type="entry name" value="SI:DKEY-261L7.2"/>
    <property type="match status" value="1"/>
</dbReference>
<dbReference type="NCBIfam" id="TIGR02097">
    <property type="entry name" value="yccV"/>
    <property type="match status" value="1"/>
</dbReference>
<feature type="domain" description="F-box" evidence="2">
    <location>
        <begin position="4"/>
        <end position="46"/>
    </location>
</feature>
<reference evidence="5" key="1">
    <citation type="submission" date="2025-08" db="UniProtKB">
        <authorList>
            <consortium name="RefSeq"/>
        </authorList>
    </citation>
    <scope>IDENTIFICATION</scope>
    <source>
        <tissue evidence="5">Entire body</tissue>
    </source>
</reference>
<gene>
    <name evidence="5" type="primary">LOC108739860</name>
</gene>
<dbReference type="OrthoDB" id="28868at2759"/>
<dbReference type="SMART" id="SM00256">
    <property type="entry name" value="FBOX"/>
    <property type="match status" value="1"/>
</dbReference>
<sequence>MEELPTEVVELILAQNKLNIEDILNFRVTCLRFKDVVDSSSFLWRKKYLKLLPMFKHLFGDDFSDWYEEIKYYYEVKYKTLHMLSTMSSRFYHKSELSAVDLEEWKLFAFGRARTYDYLVWKLCEIVNCDYPIKSIEIVPPCTPGNLTTKYYALKVLKFLKQIRLSEEWETFIALPKELLILEWGATFVAQWCLPHLNIKQQDISKQLDEIAEMVKDHLKALNPNHPIFALPKKELEGWRTHNITRNQFNTFYSRQALESIRNVLYQQLGFHGNECDYYEADNSFINKVLERRTGLPITLAIIFESIARRVGIKCEPISFPSHFLLRYNEEGNFPPYYIDVFNNGDMINRYTCPRAASSNRDTQLPAATLKQVMERMANNLEVNIRQNMYPNVYPVSLTTVLGLQQLTNPTNLTTAVELARHYMQHNLDSKPLIDKLLKIFQKSPENVTGGQRGSSKGRNGNDDELPEHVQRILRMLSDYEAHRQQNEMFLFAQTQPKSRPPQVKYAVGMIMQHLSLTYICVIYDWDPICKASPEWQNDMGVHKLRYKDEQPFYNVLAQDGTRRYVAQENLFPTQNPSTLHSNPNIGKYFSHFFGNMFIPNHEKEKEYPLDRDIRLRFNAKFQFQKVPFP</sequence>